<reference evidence="2" key="1">
    <citation type="journal article" date="2018" name="Genome Biol. Evol.">
        <title>Genomics and development of Lentinus tigrinus, a white-rot wood-decaying mushroom with dimorphic fruiting bodies.</title>
        <authorList>
            <person name="Wu B."/>
            <person name="Xu Z."/>
            <person name="Knudson A."/>
            <person name="Carlson A."/>
            <person name="Chen N."/>
            <person name="Kovaka S."/>
            <person name="LaButti K."/>
            <person name="Lipzen A."/>
            <person name="Pennachio C."/>
            <person name="Riley R."/>
            <person name="Schakwitz W."/>
            <person name="Umezawa K."/>
            <person name="Ohm R.A."/>
            <person name="Grigoriev I.V."/>
            <person name="Nagy L.G."/>
            <person name="Gibbons J."/>
            <person name="Hibbett D."/>
        </authorList>
    </citation>
    <scope>NUCLEOTIDE SEQUENCE [LARGE SCALE GENOMIC DNA]</scope>
    <source>
        <strain evidence="2">ALCF2SS1-6</strain>
    </source>
</reference>
<protein>
    <recommendedName>
        <fullName evidence="4">HNH nuclease domain-containing protein</fullName>
    </recommendedName>
</protein>
<evidence type="ECO:0000256" key="1">
    <source>
        <dbReference type="SAM" id="MobiDB-lite"/>
    </source>
</evidence>
<name>A0A5C2RM11_9APHY</name>
<feature type="compositionally biased region" description="Basic and acidic residues" evidence="1">
    <location>
        <begin position="154"/>
        <end position="168"/>
    </location>
</feature>
<dbReference type="Proteomes" id="UP000313359">
    <property type="component" value="Unassembled WGS sequence"/>
</dbReference>
<proteinExistence type="predicted"/>
<feature type="region of interest" description="Disordered" evidence="1">
    <location>
        <begin position="143"/>
        <end position="168"/>
    </location>
</feature>
<sequence length="190" mass="21381">MERDGPGCLVTGESCVAGDDRMERPSSSKKCELIAFLILELTVKMPEEPRSSKHNTLLDEYLHRRISHFLRAYCQFVPGTAMDSPRNCLLLSQRAANKFHTQQWTLLPTEIPHRYQVKVYGTPSKVFGTASDSDVKQYVTFPPADGRSNSACDPRSEHPARTRDVHEGLALERDGLRVRSDSMAAPAVWH</sequence>
<evidence type="ECO:0008006" key="4">
    <source>
        <dbReference type="Google" id="ProtNLM"/>
    </source>
</evidence>
<accession>A0A5C2RM11</accession>
<organism evidence="2 3">
    <name type="scientific">Lentinus tigrinus ALCF2SS1-6</name>
    <dbReference type="NCBI Taxonomy" id="1328759"/>
    <lineage>
        <taxon>Eukaryota</taxon>
        <taxon>Fungi</taxon>
        <taxon>Dikarya</taxon>
        <taxon>Basidiomycota</taxon>
        <taxon>Agaricomycotina</taxon>
        <taxon>Agaricomycetes</taxon>
        <taxon>Polyporales</taxon>
        <taxon>Polyporaceae</taxon>
        <taxon>Lentinus</taxon>
    </lineage>
</organism>
<keyword evidence="3" id="KW-1185">Reference proteome</keyword>
<evidence type="ECO:0000313" key="2">
    <source>
        <dbReference type="EMBL" id="RPD52593.1"/>
    </source>
</evidence>
<dbReference type="EMBL" id="ML122351">
    <property type="protein sequence ID" value="RPD52593.1"/>
    <property type="molecule type" value="Genomic_DNA"/>
</dbReference>
<dbReference type="AlphaFoldDB" id="A0A5C2RM11"/>
<evidence type="ECO:0000313" key="3">
    <source>
        <dbReference type="Proteomes" id="UP000313359"/>
    </source>
</evidence>
<gene>
    <name evidence="2" type="ORF">L227DRAFT_604988</name>
</gene>